<dbReference type="PROSITE" id="PS50294">
    <property type="entry name" value="WD_REPEATS_REGION"/>
    <property type="match status" value="1"/>
</dbReference>
<feature type="repeat" description="WD" evidence="3">
    <location>
        <begin position="72"/>
        <end position="102"/>
    </location>
</feature>
<evidence type="ECO:0000313" key="6">
    <source>
        <dbReference type="WBParaSite" id="PEQ_0000711701-mRNA-1"/>
    </source>
</evidence>
<feature type="compositionally biased region" description="Low complexity" evidence="4">
    <location>
        <begin position="39"/>
        <end position="61"/>
    </location>
</feature>
<dbReference type="PANTHER" id="PTHR22847">
    <property type="entry name" value="WD40 REPEAT PROTEIN"/>
    <property type="match status" value="1"/>
</dbReference>
<evidence type="ECO:0000256" key="2">
    <source>
        <dbReference type="ARBA" id="ARBA00022737"/>
    </source>
</evidence>
<feature type="compositionally biased region" description="Basic and acidic residues" evidence="4">
    <location>
        <begin position="29"/>
        <end position="38"/>
    </location>
</feature>
<reference evidence="6" key="1">
    <citation type="submission" date="2022-11" db="UniProtKB">
        <authorList>
            <consortium name="WormBaseParasite"/>
        </authorList>
    </citation>
    <scope>IDENTIFICATION</scope>
</reference>
<dbReference type="SMART" id="SM00320">
    <property type="entry name" value="WD40"/>
    <property type="match status" value="3"/>
</dbReference>
<dbReference type="InterPro" id="IPR015943">
    <property type="entry name" value="WD40/YVTN_repeat-like_dom_sf"/>
</dbReference>
<dbReference type="GO" id="GO:0048188">
    <property type="term" value="C:Set1C/COMPASS complex"/>
    <property type="evidence" value="ECO:0007669"/>
    <property type="project" value="TreeGrafter"/>
</dbReference>
<dbReference type="SUPFAM" id="SSF50978">
    <property type="entry name" value="WD40 repeat-like"/>
    <property type="match status" value="1"/>
</dbReference>
<dbReference type="PRINTS" id="PR00320">
    <property type="entry name" value="GPROTEINBRPT"/>
</dbReference>
<keyword evidence="5" id="KW-1185">Reference proteome</keyword>
<dbReference type="GO" id="GO:0042393">
    <property type="term" value="F:histone binding"/>
    <property type="evidence" value="ECO:0007669"/>
    <property type="project" value="TreeGrafter"/>
</dbReference>
<accession>A0A914RKY8</accession>
<dbReference type="Proteomes" id="UP000887564">
    <property type="component" value="Unplaced"/>
</dbReference>
<dbReference type="WBParaSite" id="PEQ_0000711701-mRNA-1">
    <property type="protein sequence ID" value="PEQ_0000711701-mRNA-1"/>
    <property type="gene ID" value="PEQ_0000711701"/>
</dbReference>
<name>A0A914RKY8_PAREQ</name>
<protein>
    <submittedName>
        <fullName evidence="6">Uncharacterized protein</fullName>
    </submittedName>
</protein>
<evidence type="ECO:0000256" key="4">
    <source>
        <dbReference type="SAM" id="MobiDB-lite"/>
    </source>
</evidence>
<keyword evidence="2" id="KW-0677">Repeat</keyword>
<dbReference type="AlphaFoldDB" id="A0A914RKY8"/>
<dbReference type="PANTHER" id="PTHR22847:SF637">
    <property type="entry name" value="WD REPEAT DOMAIN 5B"/>
    <property type="match status" value="1"/>
</dbReference>
<feature type="repeat" description="WD" evidence="3">
    <location>
        <begin position="103"/>
        <end position="138"/>
    </location>
</feature>
<dbReference type="InterPro" id="IPR036322">
    <property type="entry name" value="WD40_repeat_dom_sf"/>
</dbReference>
<dbReference type="InterPro" id="IPR019775">
    <property type="entry name" value="WD40_repeat_CS"/>
</dbReference>
<dbReference type="Pfam" id="PF00400">
    <property type="entry name" value="WD40"/>
    <property type="match status" value="3"/>
</dbReference>
<feature type="region of interest" description="Disordered" evidence="4">
    <location>
        <begin position="1"/>
        <end position="63"/>
    </location>
</feature>
<dbReference type="Gene3D" id="2.130.10.10">
    <property type="entry name" value="YVTN repeat-like/Quinoprotein amine dehydrogenase"/>
    <property type="match status" value="2"/>
</dbReference>
<feature type="repeat" description="WD" evidence="3">
    <location>
        <begin position="166"/>
        <end position="196"/>
    </location>
</feature>
<evidence type="ECO:0000313" key="5">
    <source>
        <dbReference type="Proteomes" id="UP000887564"/>
    </source>
</evidence>
<dbReference type="InterPro" id="IPR020472">
    <property type="entry name" value="WD40_PAC1"/>
</dbReference>
<evidence type="ECO:0000256" key="3">
    <source>
        <dbReference type="PROSITE-ProRule" id="PRU00221"/>
    </source>
</evidence>
<evidence type="ECO:0000256" key="1">
    <source>
        <dbReference type="ARBA" id="ARBA00022574"/>
    </source>
</evidence>
<dbReference type="InterPro" id="IPR001680">
    <property type="entry name" value="WD40_rpt"/>
</dbReference>
<keyword evidence="1 3" id="KW-0853">WD repeat</keyword>
<sequence>MSTMTGGDIAHHSNAINEGTTTEQARSPAELRKAENAHHAAAAQQGEGSSQKSSVSSHGQGTTVVSNLPSSSFSADGTLLASASADKTIKIWNTDDGKIEKTISGHKLGISDICWSSDHRLITSCSDDKTLKIWDVTSDIPTTCSVVILILSPRWSYQAHLMRVCAFGTDGTLICSSSYDGLVRIWDTANGQCVKTLVDDDNPPVSFVNTLKLWDFNKGKCLKTYTGHKNEKYLSSK</sequence>
<feature type="compositionally biased region" description="Polar residues" evidence="4">
    <location>
        <begin position="14"/>
        <end position="25"/>
    </location>
</feature>
<dbReference type="PROSITE" id="PS00678">
    <property type="entry name" value="WD_REPEATS_1"/>
    <property type="match status" value="3"/>
</dbReference>
<organism evidence="5 6">
    <name type="scientific">Parascaris equorum</name>
    <name type="common">Equine roundworm</name>
    <dbReference type="NCBI Taxonomy" id="6256"/>
    <lineage>
        <taxon>Eukaryota</taxon>
        <taxon>Metazoa</taxon>
        <taxon>Ecdysozoa</taxon>
        <taxon>Nematoda</taxon>
        <taxon>Chromadorea</taxon>
        <taxon>Rhabditida</taxon>
        <taxon>Spirurina</taxon>
        <taxon>Ascaridomorpha</taxon>
        <taxon>Ascaridoidea</taxon>
        <taxon>Ascarididae</taxon>
        <taxon>Parascaris</taxon>
    </lineage>
</organism>
<proteinExistence type="predicted"/>
<dbReference type="PROSITE" id="PS50082">
    <property type="entry name" value="WD_REPEATS_2"/>
    <property type="match status" value="3"/>
</dbReference>